<feature type="transmembrane region" description="Helical" evidence="2">
    <location>
        <begin position="71"/>
        <end position="96"/>
    </location>
</feature>
<evidence type="ECO:0000259" key="3">
    <source>
        <dbReference type="Pfam" id="PF13828"/>
    </source>
</evidence>
<sequence>MSIPPPPGPQQPEGQYPQPGPYPQGPYGQQPYQQGPYGQQPYPQGPYGQPQYQPWAQGYSPYNRPAPVNGLAITSLVLGVLCCLPGVGLVFGVIALRQIRKRGERGRALAIVGSVLSALGLALWVSALATGAASDIWEGFKEGARGGASISLAKGECFDAPGGTLEGETYDVDKVSCGGEHDGEVFASFRLPDGDYPGLGPVTDTADARCYGLQDSYAMDGWAVPDDVDVFYLTPTRESWNAGDREVTCVFGNTDEGAGLTGSLRNDETVLDADQVAYLKAAHVLNTAMDSAPDAEYVEDDLPGHKAWAGRVSAALAKQSGMLGAHDWPADAKKPVTALIPVLGSARAEWAKAAAAKDVDTFYAHYEKGFDLLDPAKTVTARKALGLATTPPDPGTDSGDSGDGRDGSGMEV</sequence>
<evidence type="ECO:0000256" key="2">
    <source>
        <dbReference type="SAM" id="Phobius"/>
    </source>
</evidence>
<name>A0A917KFW8_9ACTN</name>
<feature type="compositionally biased region" description="Basic and acidic residues" evidence="1">
    <location>
        <begin position="402"/>
        <end position="412"/>
    </location>
</feature>
<evidence type="ECO:0000259" key="4">
    <source>
        <dbReference type="Pfam" id="PF13845"/>
    </source>
</evidence>
<feature type="domain" description="DUF4190" evidence="3">
    <location>
        <begin position="71"/>
        <end position="126"/>
    </location>
</feature>
<reference evidence="5" key="2">
    <citation type="submission" date="2020-09" db="EMBL/GenBank/DDBJ databases">
        <authorList>
            <person name="Sun Q."/>
            <person name="Ohkuma M."/>
        </authorList>
    </citation>
    <scope>NUCLEOTIDE SEQUENCE</scope>
    <source>
        <strain evidence="5">JCM 3086</strain>
    </source>
</reference>
<dbReference type="RefSeq" id="WP_189310747.1">
    <property type="nucleotide sequence ID" value="NZ_BMQA01000005.1"/>
</dbReference>
<dbReference type="Pfam" id="PF13828">
    <property type="entry name" value="DUF4190"/>
    <property type="match status" value="1"/>
</dbReference>
<keyword evidence="2" id="KW-1133">Transmembrane helix</keyword>
<feature type="compositionally biased region" description="Pro residues" evidence="1">
    <location>
        <begin position="1"/>
        <end position="10"/>
    </location>
</feature>
<organism evidence="5 6">
    <name type="scientific">Streptomyces brasiliensis</name>
    <dbReference type="NCBI Taxonomy" id="1954"/>
    <lineage>
        <taxon>Bacteria</taxon>
        <taxon>Bacillati</taxon>
        <taxon>Actinomycetota</taxon>
        <taxon>Actinomycetes</taxon>
        <taxon>Kitasatosporales</taxon>
        <taxon>Streptomycetaceae</taxon>
        <taxon>Streptomyces</taxon>
    </lineage>
</organism>
<dbReference type="Proteomes" id="UP000657574">
    <property type="component" value="Unassembled WGS sequence"/>
</dbReference>
<dbReference type="EMBL" id="BMQA01000005">
    <property type="protein sequence ID" value="GGJ09658.1"/>
    <property type="molecule type" value="Genomic_DNA"/>
</dbReference>
<protein>
    <submittedName>
        <fullName evidence="5">Membrane protein</fullName>
    </submittedName>
</protein>
<feature type="region of interest" description="Disordered" evidence="1">
    <location>
        <begin position="385"/>
        <end position="412"/>
    </location>
</feature>
<evidence type="ECO:0000313" key="5">
    <source>
        <dbReference type="EMBL" id="GGJ09658.1"/>
    </source>
</evidence>
<dbReference type="InterPro" id="IPR025241">
    <property type="entry name" value="DUF4190"/>
</dbReference>
<feature type="transmembrane region" description="Helical" evidence="2">
    <location>
        <begin position="108"/>
        <end position="129"/>
    </location>
</feature>
<reference evidence="5" key="1">
    <citation type="journal article" date="2014" name="Int. J. Syst. Evol. Microbiol.">
        <title>Complete genome sequence of Corynebacterium casei LMG S-19264T (=DSM 44701T), isolated from a smear-ripened cheese.</title>
        <authorList>
            <consortium name="US DOE Joint Genome Institute (JGI-PGF)"/>
            <person name="Walter F."/>
            <person name="Albersmeier A."/>
            <person name="Kalinowski J."/>
            <person name="Ruckert C."/>
        </authorList>
    </citation>
    <scope>NUCLEOTIDE SEQUENCE</scope>
    <source>
        <strain evidence="5">JCM 3086</strain>
    </source>
</reference>
<keyword evidence="6" id="KW-1185">Reference proteome</keyword>
<evidence type="ECO:0000256" key="1">
    <source>
        <dbReference type="SAM" id="MobiDB-lite"/>
    </source>
</evidence>
<keyword evidence="2" id="KW-0472">Membrane</keyword>
<dbReference type="AlphaFoldDB" id="A0A917KFW8"/>
<dbReference type="InterPro" id="IPR026004">
    <property type="entry name" value="Septum_form"/>
</dbReference>
<proteinExistence type="predicted"/>
<accession>A0A917KFW8</accession>
<gene>
    <name evidence="5" type="ORF">GCM10010121_020030</name>
</gene>
<dbReference type="Pfam" id="PF13845">
    <property type="entry name" value="Septum_form"/>
    <property type="match status" value="1"/>
</dbReference>
<comment type="caution">
    <text evidence="5">The sequence shown here is derived from an EMBL/GenBank/DDBJ whole genome shotgun (WGS) entry which is preliminary data.</text>
</comment>
<feature type="region of interest" description="Disordered" evidence="1">
    <location>
        <begin position="1"/>
        <end position="50"/>
    </location>
</feature>
<feature type="compositionally biased region" description="Low complexity" evidence="1">
    <location>
        <begin position="25"/>
        <end position="50"/>
    </location>
</feature>
<feature type="domain" description="Septum formation-related" evidence="4">
    <location>
        <begin position="152"/>
        <end position="249"/>
    </location>
</feature>
<evidence type="ECO:0000313" key="6">
    <source>
        <dbReference type="Proteomes" id="UP000657574"/>
    </source>
</evidence>
<keyword evidence="2" id="KW-0812">Transmembrane</keyword>